<protein>
    <submittedName>
        <fullName evidence="1">DUF1802 family protein</fullName>
    </submittedName>
</protein>
<dbReference type="Pfam" id="PF08819">
    <property type="entry name" value="DUF1802"/>
    <property type="match status" value="1"/>
</dbReference>
<reference evidence="1" key="1">
    <citation type="submission" date="2021-02" db="EMBL/GenBank/DDBJ databases">
        <title>Metagenome analyses of Stigonema ocellatum DSM 106950, Chlorogloea purpurea SAG 13.99 and Gomphosphaeria aponina DSM 107014.</title>
        <authorList>
            <person name="Marter P."/>
            <person name="Huang S."/>
        </authorList>
    </citation>
    <scope>NUCLEOTIDE SEQUENCE</scope>
    <source>
        <strain evidence="1">JP213</strain>
    </source>
</reference>
<dbReference type="AlphaFoldDB" id="A0A941GUS5"/>
<sequence>MNSITHALKEWAVAIQALEKANTILLLRKGGIREVGGNFQVKYKQVLLYPTYEHQKPHLLKSDYQNQVTPVTSGWHPATVKISSWANITNVFAVSDLATVKQLSPAHIWQEEFVTERFNWKPSQPLYLLLLRTYKLAQPEIIPYAQKYGGCKSWLPLNQSISLAGSQAVLDNIQYNQRVEVIQEIVESAAKN</sequence>
<dbReference type="InterPro" id="IPR008307">
    <property type="entry name" value="UCP018957"/>
</dbReference>
<name>A0A941GUS5_9CHRO</name>
<organism evidence="1 2">
    <name type="scientific">Gomphosphaeria aponina SAG 52.96 = DSM 107014</name>
    <dbReference type="NCBI Taxonomy" id="1521640"/>
    <lineage>
        <taxon>Bacteria</taxon>
        <taxon>Bacillati</taxon>
        <taxon>Cyanobacteriota</taxon>
        <taxon>Cyanophyceae</taxon>
        <taxon>Oscillatoriophycideae</taxon>
        <taxon>Chroococcales</taxon>
        <taxon>Gomphosphaeriaceae</taxon>
        <taxon>Gomphosphaeria</taxon>
    </lineage>
</organism>
<gene>
    <name evidence="1" type="ORF">DSM107014_13390</name>
</gene>
<dbReference type="PIRSF" id="PIRSF018957">
    <property type="entry name" value="UCP018957"/>
    <property type="match status" value="1"/>
</dbReference>
<dbReference type="Proteomes" id="UP000767446">
    <property type="component" value="Unassembled WGS sequence"/>
</dbReference>
<dbReference type="EMBL" id="JADQBC010000092">
    <property type="protein sequence ID" value="MBR8828872.1"/>
    <property type="molecule type" value="Genomic_DNA"/>
</dbReference>
<evidence type="ECO:0000313" key="2">
    <source>
        <dbReference type="Proteomes" id="UP000767446"/>
    </source>
</evidence>
<evidence type="ECO:0000313" key="1">
    <source>
        <dbReference type="EMBL" id="MBR8828872.1"/>
    </source>
</evidence>
<comment type="caution">
    <text evidence="1">The sequence shown here is derived from an EMBL/GenBank/DDBJ whole genome shotgun (WGS) entry which is preliminary data.</text>
</comment>
<dbReference type="InterPro" id="IPR014923">
    <property type="entry name" value="DUF1802"/>
</dbReference>
<accession>A0A941GUS5</accession>
<proteinExistence type="predicted"/>